<accession>A0A0C2YSW5</accession>
<evidence type="ECO:0000313" key="3">
    <source>
        <dbReference type="Proteomes" id="UP000053989"/>
    </source>
</evidence>
<dbReference type="HOGENOM" id="CLU_143683_2_0_1"/>
<dbReference type="STRING" id="1036808.A0A0C2YSW5"/>
<proteinExistence type="predicted"/>
<feature type="compositionally biased region" description="Basic and acidic residues" evidence="1">
    <location>
        <begin position="87"/>
        <end position="101"/>
    </location>
</feature>
<dbReference type="PANTHER" id="PTHR37450:SF1">
    <property type="entry name" value="CIPC PROTEIN"/>
    <property type="match status" value="1"/>
</dbReference>
<dbReference type="PANTHER" id="PTHR37450">
    <property type="entry name" value="CIPC PROTEIN"/>
    <property type="match status" value="1"/>
</dbReference>
<dbReference type="Proteomes" id="UP000053989">
    <property type="component" value="Unassembled WGS sequence"/>
</dbReference>
<reference evidence="3" key="2">
    <citation type="submission" date="2015-01" db="EMBL/GenBank/DDBJ databases">
        <title>Evolutionary Origins and Diversification of the Mycorrhizal Mutualists.</title>
        <authorList>
            <consortium name="DOE Joint Genome Institute"/>
            <consortium name="Mycorrhizal Genomics Consortium"/>
            <person name="Kohler A."/>
            <person name="Kuo A."/>
            <person name="Nagy L.G."/>
            <person name="Floudas D."/>
            <person name="Copeland A."/>
            <person name="Barry K.W."/>
            <person name="Cichocki N."/>
            <person name="Veneault-Fourrey C."/>
            <person name="LaButti K."/>
            <person name="Lindquist E.A."/>
            <person name="Lipzen A."/>
            <person name="Lundell T."/>
            <person name="Morin E."/>
            <person name="Murat C."/>
            <person name="Riley R."/>
            <person name="Ohm R."/>
            <person name="Sun H."/>
            <person name="Tunlid A."/>
            <person name="Henrissat B."/>
            <person name="Grigoriev I.V."/>
            <person name="Hibbett D.S."/>
            <person name="Martin F."/>
        </authorList>
    </citation>
    <scope>NUCLEOTIDE SEQUENCE [LARGE SCALE GENOMIC DNA]</scope>
    <source>
        <strain evidence="3">Foug A</strain>
    </source>
</reference>
<name>A0A0C2YSW5_9AGAM</name>
<gene>
    <name evidence="2" type="ORF">SCLCIDRAFT_32378</name>
</gene>
<dbReference type="OrthoDB" id="9895617at2759"/>
<keyword evidence="3" id="KW-1185">Reference proteome</keyword>
<feature type="region of interest" description="Disordered" evidence="1">
    <location>
        <begin position="87"/>
        <end position="107"/>
    </location>
</feature>
<dbReference type="AlphaFoldDB" id="A0A0C2YSW5"/>
<sequence>MGWFSHDSDEAKAHSEVTGETPHKAKLSHELIAAGASYEAAKAYEKHREANGHFENHAKAKEFLAGATGLFVDRLVETKGLNMIDKEKAKHHAQEQAEKSLSKQGYY</sequence>
<evidence type="ECO:0000256" key="1">
    <source>
        <dbReference type="SAM" id="MobiDB-lite"/>
    </source>
</evidence>
<dbReference type="InterPro" id="IPR022234">
    <property type="entry name" value="DUF3759"/>
</dbReference>
<dbReference type="InParanoid" id="A0A0C2YSW5"/>
<evidence type="ECO:0000313" key="2">
    <source>
        <dbReference type="EMBL" id="KIM52803.1"/>
    </source>
</evidence>
<evidence type="ECO:0008006" key="4">
    <source>
        <dbReference type="Google" id="ProtNLM"/>
    </source>
</evidence>
<protein>
    <recommendedName>
        <fullName evidence="4">CipC-like antibiotic response protein</fullName>
    </recommendedName>
</protein>
<feature type="region of interest" description="Disordered" evidence="1">
    <location>
        <begin position="1"/>
        <end position="26"/>
    </location>
</feature>
<reference evidence="2 3" key="1">
    <citation type="submission" date="2014-04" db="EMBL/GenBank/DDBJ databases">
        <authorList>
            <consortium name="DOE Joint Genome Institute"/>
            <person name="Kuo A."/>
            <person name="Kohler A."/>
            <person name="Nagy L.G."/>
            <person name="Floudas D."/>
            <person name="Copeland A."/>
            <person name="Barry K.W."/>
            <person name="Cichocki N."/>
            <person name="Veneault-Fourrey C."/>
            <person name="LaButti K."/>
            <person name="Lindquist E.A."/>
            <person name="Lipzen A."/>
            <person name="Lundell T."/>
            <person name="Morin E."/>
            <person name="Murat C."/>
            <person name="Sun H."/>
            <person name="Tunlid A."/>
            <person name="Henrissat B."/>
            <person name="Grigoriev I.V."/>
            <person name="Hibbett D.S."/>
            <person name="Martin F."/>
            <person name="Nordberg H.P."/>
            <person name="Cantor M.N."/>
            <person name="Hua S.X."/>
        </authorList>
    </citation>
    <scope>NUCLEOTIDE SEQUENCE [LARGE SCALE GENOMIC DNA]</scope>
    <source>
        <strain evidence="2 3">Foug A</strain>
    </source>
</reference>
<dbReference type="EMBL" id="KN822199">
    <property type="protein sequence ID" value="KIM52803.1"/>
    <property type="molecule type" value="Genomic_DNA"/>
</dbReference>
<organism evidence="2 3">
    <name type="scientific">Scleroderma citrinum Foug A</name>
    <dbReference type="NCBI Taxonomy" id="1036808"/>
    <lineage>
        <taxon>Eukaryota</taxon>
        <taxon>Fungi</taxon>
        <taxon>Dikarya</taxon>
        <taxon>Basidiomycota</taxon>
        <taxon>Agaricomycotina</taxon>
        <taxon>Agaricomycetes</taxon>
        <taxon>Agaricomycetidae</taxon>
        <taxon>Boletales</taxon>
        <taxon>Sclerodermatineae</taxon>
        <taxon>Sclerodermataceae</taxon>
        <taxon>Scleroderma</taxon>
    </lineage>
</organism>
<dbReference type="Pfam" id="PF12585">
    <property type="entry name" value="DUF3759"/>
    <property type="match status" value="1"/>
</dbReference>